<keyword evidence="8" id="KW-1185">Reference proteome</keyword>
<keyword evidence="3 4" id="KW-0408">Iron</keyword>
<gene>
    <name evidence="7" type="ORF">GPA22_05120</name>
</gene>
<dbReference type="InterPro" id="IPR051395">
    <property type="entry name" value="Cytochrome_c_Peroxidase/MauG"/>
</dbReference>
<organism evidence="7 8">
    <name type="scientific">Aromatoleum toluvorans</name>
    <dbReference type="NCBI Taxonomy" id="92002"/>
    <lineage>
        <taxon>Bacteria</taxon>
        <taxon>Pseudomonadati</taxon>
        <taxon>Pseudomonadota</taxon>
        <taxon>Betaproteobacteria</taxon>
        <taxon>Rhodocyclales</taxon>
        <taxon>Rhodocyclaceae</taxon>
        <taxon>Aromatoleum</taxon>
    </lineage>
</organism>
<name>A0ABX1PWU7_9RHOO</name>
<feature type="domain" description="Cytochrome c" evidence="6">
    <location>
        <begin position="298"/>
        <end position="410"/>
    </location>
</feature>
<evidence type="ECO:0000313" key="7">
    <source>
        <dbReference type="EMBL" id="NMG43110.1"/>
    </source>
</evidence>
<dbReference type="PANTHER" id="PTHR30600">
    <property type="entry name" value="CYTOCHROME C PEROXIDASE-RELATED"/>
    <property type="match status" value="1"/>
</dbReference>
<evidence type="ECO:0000259" key="6">
    <source>
        <dbReference type="PROSITE" id="PS51007"/>
    </source>
</evidence>
<dbReference type="EMBL" id="WTVN01000005">
    <property type="protein sequence ID" value="NMG43110.1"/>
    <property type="molecule type" value="Genomic_DNA"/>
</dbReference>
<evidence type="ECO:0000256" key="5">
    <source>
        <dbReference type="SAM" id="SignalP"/>
    </source>
</evidence>
<proteinExistence type="predicted"/>
<keyword evidence="5" id="KW-0732">Signal</keyword>
<dbReference type="SUPFAM" id="SSF46626">
    <property type="entry name" value="Cytochrome c"/>
    <property type="match status" value="1"/>
</dbReference>
<feature type="chain" id="PRO_5046246552" description="Cytochrome c domain-containing protein" evidence="5">
    <location>
        <begin position="46"/>
        <end position="410"/>
    </location>
</feature>
<dbReference type="InterPro" id="IPR009056">
    <property type="entry name" value="Cyt_c-like_dom"/>
</dbReference>
<reference evidence="7 8" key="1">
    <citation type="submission" date="2019-12" db="EMBL/GenBank/DDBJ databases">
        <title>Comparative genomics gives insights into the taxonomy of the Azoarcus-Aromatoleum group and reveals separate origins of nif in the plant-associated Azoarcus and non-plant-associated Aromatoleum sub-groups.</title>
        <authorList>
            <person name="Lafos M."/>
            <person name="Maluk M."/>
            <person name="Batista M."/>
            <person name="Junghare M."/>
            <person name="Carmona M."/>
            <person name="Faoro H."/>
            <person name="Cruz L.M."/>
            <person name="Battistoni F."/>
            <person name="De Souza E."/>
            <person name="Pedrosa F."/>
            <person name="Chen W.-M."/>
            <person name="Poole P.S."/>
            <person name="Dixon R.A."/>
            <person name="James E.K."/>
        </authorList>
    </citation>
    <scope>NUCLEOTIDE SEQUENCE [LARGE SCALE GENOMIC DNA]</scope>
    <source>
        <strain evidence="7 8">Td21</strain>
    </source>
</reference>
<evidence type="ECO:0000256" key="2">
    <source>
        <dbReference type="ARBA" id="ARBA00022723"/>
    </source>
</evidence>
<accession>A0ABX1PWU7</accession>
<dbReference type="Proteomes" id="UP000623795">
    <property type="component" value="Unassembled WGS sequence"/>
</dbReference>
<evidence type="ECO:0000256" key="3">
    <source>
        <dbReference type="ARBA" id="ARBA00023004"/>
    </source>
</evidence>
<evidence type="ECO:0000256" key="4">
    <source>
        <dbReference type="PROSITE-ProRule" id="PRU00433"/>
    </source>
</evidence>
<keyword evidence="1 4" id="KW-0349">Heme</keyword>
<dbReference type="Gene3D" id="1.10.760.10">
    <property type="entry name" value="Cytochrome c-like domain"/>
    <property type="match status" value="1"/>
</dbReference>
<keyword evidence="2 4" id="KW-0479">Metal-binding</keyword>
<dbReference type="RefSeq" id="WP_169255025.1">
    <property type="nucleotide sequence ID" value="NZ_WTVN01000005.1"/>
</dbReference>
<dbReference type="InterPro" id="IPR036909">
    <property type="entry name" value="Cyt_c-like_dom_sf"/>
</dbReference>
<comment type="caution">
    <text evidence="7">The sequence shown here is derived from an EMBL/GenBank/DDBJ whole genome shotgun (WGS) entry which is preliminary data.</text>
</comment>
<evidence type="ECO:0000313" key="8">
    <source>
        <dbReference type="Proteomes" id="UP000623795"/>
    </source>
</evidence>
<sequence length="410" mass="43871">MNKRIDSASAARKPARRRIVAASAFTLSAVAAAVALGLSSTPALSDAMPGGNRNQGQHIFRFDTFGDEQQWTDTLRMHEVIPAAVSPLTALSVGLKVDATRLPPNFLARSDLTDPATTVELLRRDAVVGVVGKVEGGVLKRVGVTCALCHSTVDNSVAPGIGNRLDGWPNHDLNPGAIIALSPALTADQKAVYNSWGPGRYDPRFNIDGINGPVVIPPAYGLAGVPFEIYTGDGPVSYWNAYVAVTQMGGHGNFSDPRLGISVVQTPPDLVTPKLPELLAYQLSLPAPRPPEGTVNDAAAQRGEVIFNGVGRCGTCHMAPTYTDVQNGPDANTPRLHAAAETGMDPAYAQRSATKMYRTTPLRALWQHPPYFHDGSARTLLDVVNHYDRQFILSLTPEQKADLVEFLKSL</sequence>
<protein>
    <recommendedName>
        <fullName evidence="6">Cytochrome c domain-containing protein</fullName>
    </recommendedName>
</protein>
<dbReference type="PROSITE" id="PS51007">
    <property type="entry name" value="CYTC"/>
    <property type="match status" value="1"/>
</dbReference>
<feature type="signal peptide" evidence="5">
    <location>
        <begin position="1"/>
        <end position="45"/>
    </location>
</feature>
<evidence type="ECO:0000256" key="1">
    <source>
        <dbReference type="ARBA" id="ARBA00022617"/>
    </source>
</evidence>